<feature type="region of interest" description="Disordered" evidence="1">
    <location>
        <begin position="75"/>
        <end position="101"/>
    </location>
</feature>
<organism evidence="2 3">
    <name type="scientific">Massarina eburnea CBS 473.64</name>
    <dbReference type="NCBI Taxonomy" id="1395130"/>
    <lineage>
        <taxon>Eukaryota</taxon>
        <taxon>Fungi</taxon>
        <taxon>Dikarya</taxon>
        <taxon>Ascomycota</taxon>
        <taxon>Pezizomycotina</taxon>
        <taxon>Dothideomycetes</taxon>
        <taxon>Pleosporomycetidae</taxon>
        <taxon>Pleosporales</taxon>
        <taxon>Massarineae</taxon>
        <taxon>Massarinaceae</taxon>
        <taxon>Massarina</taxon>
    </lineage>
</organism>
<reference evidence="2" key="1">
    <citation type="journal article" date="2020" name="Stud. Mycol.">
        <title>101 Dothideomycetes genomes: a test case for predicting lifestyles and emergence of pathogens.</title>
        <authorList>
            <person name="Haridas S."/>
            <person name="Albert R."/>
            <person name="Binder M."/>
            <person name="Bloem J."/>
            <person name="Labutti K."/>
            <person name="Salamov A."/>
            <person name="Andreopoulos B."/>
            <person name="Baker S."/>
            <person name="Barry K."/>
            <person name="Bills G."/>
            <person name="Bluhm B."/>
            <person name="Cannon C."/>
            <person name="Castanera R."/>
            <person name="Culley D."/>
            <person name="Daum C."/>
            <person name="Ezra D."/>
            <person name="Gonzalez J."/>
            <person name="Henrissat B."/>
            <person name="Kuo A."/>
            <person name="Liang C."/>
            <person name="Lipzen A."/>
            <person name="Lutzoni F."/>
            <person name="Magnuson J."/>
            <person name="Mondo S."/>
            <person name="Nolan M."/>
            <person name="Ohm R."/>
            <person name="Pangilinan J."/>
            <person name="Park H.-J."/>
            <person name="Ramirez L."/>
            <person name="Alfaro M."/>
            <person name="Sun H."/>
            <person name="Tritt A."/>
            <person name="Yoshinaga Y."/>
            <person name="Zwiers L.-H."/>
            <person name="Turgeon B."/>
            <person name="Goodwin S."/>
            <person name="Spatafora J."/>
            <person name="Crous P."/>
            <person name="Grigoriev I."/>
        </authorList>
    </citation>
    <scope>NUCLEOTIDE SEQUENCE</scope>
    <source>
        <strain evidence="2">CBS 473.64</strain>
    </source>
</reference>
<sequence length="444" mass="48514">MTSNTLTLAPCPSPQNRYMAKLPLASNTKIVKYTYSNVSSASKLSDCKSSALPRNCLCSDSLGLKEPTSAPCLDCGTQNESQDESHGLEPGYRLATQTPDDSSPSTILFQILEALPSEHTYIHYTLLETCPPPKPFCTEMSPSPMEDENLAQPSSHVSPSAVFISKHSGDLRRFIDDMGSLPLADHPPRTRLLSFWLPSTTLNSTGVVEILMDDPPTELRFGPSVDAVAHASSSYADLAKQYGDGSAVPLSHVVNLNLSLLTAESGASRCVEIADGAREQQQIRFGRCRLGGRRYSGCYVKVQTVCRGLPVSVDREDEDVEGIVSRWRRCAEVFRSARVGKTACRGLSVGADRGDGDVEGIVSRWRRCAEACRPARIRRASYRGGESVHRPASQRGSGRRRRGRDRIEMETARIGRTVMWRVSYRGGDRVQRLAGQCASGGVCL</sequence>
<dbReference type="Proteomes" id="UP000799753">
    <property type="component" value="Unassembled WGS sequence"/>
</dbReference>
<accession>A0A6A6SBU4</accession>
<evidence type="ECO:0000256" key="1">
    <source>
        <dbReference type="SAM" id="MobiDB-lite"/>
    </source>
</evidence>
<name>A0A6A6SBU4_9PLEO</name>
<dbReference type="EMBL" id="MU006779">
    <property type="protein sequence ID" value="KAF2644301.1"/>
    <property type="molecule type" value="Genomic_DNA"/>
</dbReference>
<protein>
    <submittedName>
        <fullName evidence="2">Uncharacterized protein</fullName>
    </submittedName>
</protein>
<gene>
    <name evidence="2" type="ORF">P280DRAFT_505115</name>
</gene>
<feature type="region of interest" description="Disordered" evidence="1">
    <location>
        <begin position="383"/>
        <end position="408"/>
    </location>
</feature>
<dbReference type="OrthoDB" id="10650620at2759"/>
<dbReference type="AlphaFoldDB" id="A0A6A6SBU4"/>
<evidence type="ECO:0000313" key="3">
    <source>
        <dbReference type="Proteomes" id="UP000799753"/>
    </source>
</evidence>
<keyword evidence="3" id="KW-1185">Reference proteome</keyword>
<proteinExistence type="predicted"/>
<evidence type="ECO:0000313" key="2">
    <source>
        <dbReference type="EMBL" id="KAF2644301.1"/>
    </source>
</evidence>